<protein>
    <submittedName>
        <fullName evidence="2">Uncharacterized protein</fullName>
    </submittedName>
</protein>
<keyword evidence="1" id="KW-0812">Transmembrane</keyword>
<evidence type="ECO:0000256" key="1">
    <source>
        <dbReference type="SAM" id="Phobius"/>
    </source>
</evidence>
<name>A0A895XKU3_9ACTN</name>
<proteinExistence type="predicted"/>
<dbReference type="Proteomes" id="UP000662939">
    <property type="component" value="Chromosome"/>
</dbReference>
<gene>
    <name evidence="2" type="ORF">JQS30_03185</name>
</gene>
<keyword evidence="1" id="KW-0472">Membrane</keyword>
<dbReference type="KEGG" id="nav:JQS30_03185"/>
<reference evidence="2" key="1">
    <citation type="submission" date="2021-02" db="EMBL/GenBank/DDBJ databases">
        <title>Natronoglycomyces albus gen. nov., sp. nov, a haloalkaliphilic actinobacterium from a soda solonchak soil.</title>
        <authorList>
            <person name="Sorokin D.Y."/>
            <person name="Khijniak T.V."/>
            <person name="Zakharycheva A.P."/>
            <person name="Boueva O.V."/>
            <person name="Ariskina E.V."/>
            <person name="Hahnke R.L."/>
            <person name="Bunk B."/>
            <person name="Sproer C."/>
            <person name="Schumann P."/>
            <person name="Evtushenko L.I."/>
            <person name="Kublanov I.V."/>
        </authorList>
    </citation>
    <scope>NUCLEOTIDE SEQUENCE</scope>
    <source>
        <strain evidence="2">DSM 106290</strain>
    </source>
</reference>
<keyword evidence="3" id="KW-1185">Reference proteome</keyword>
<feature type="transmembrane region" description="Helical" evidence="1">
    <location>
        <begin position="100"/>
        <end position="118"/>
    </location>
</feature>
<evidence type="ECO:0000313" key="3">
    <source>
        <dbReference type="Proteomes" id="UP000662939"/>
    </source>
</evidence>
<accession>A0A895XKU3</accession>
<sequence length="192" mass="20525">MVLWPKAGLDASKNWAVSWTSTALMVRVVIFTCFLAAPFAALPLRVVTEPLVTFALVVAAATCAVIPRTVAPVVISVGYILTWTMQMEWGAGASSSLLRALGFGLLLYTAFSLIAVTTHTRRNTAIDREILLTWGRHVGFVAALTSAAAAILWASTTYVPLLPSNVAFVVSLVAVGIVIYVLARIVHKSINN</sequence>
<dbReference type="RefSeq" id="WP_213171955.1">
    <property type="nucleotide sequence ID" value="NZ_CP070496.1"/>
</dbReference>
<feature type="transmembrane region" description="Helical" evidence="1">
    <location>
        <begin position="24"/>
        <end position="44"/>
    </location>
</feature>
<dbReference type="AlphaFoldDB" id="A0A895XKU3"/>
<dbReference type="EMBL" id="CP070496">
    <property type="protein sequence ID" value="QSB05944.1"/>
    <property type="molecule type" value="Genomic_DNA"/>
</dbReference>
<feature type="transmembrane region" description="Helical" evidence="1">
    <location>
        <begin position="166"/>
        <end position="186"/>
    </location>
</feature>
<evidence type="ECO:0000313" key="2">
    <source>
        <dbReference type="EMBL" id="QSB05944.1"/>
    </source>
</evidence>
<organism evidence="2 3">
    <name type="scientific">Natronoglycomyces albus</name>
    <dbReference type="NCBI Taxonomy" id="2811108"/>
    <lineage>
        <taxon>Bacteria</taxon>
        <taxon>Bacillati</taxon>
        <taxon>Actinomycetota</taxon>
        <taxon>Actinomycetes</taxon>
        <taxon>Glycomycetales</taxon>
        <taxon>Glycomycetaceae</taxon>
        <taxon>Natronoglycomyces</taxon>
    </lineage>
</organism>
<feature type="transmembrane region" description="Helical" evidence="1">
    <location>
        <begin position="51"/>
        <end position="80"/>
    </location>
</feature>
<keyword evidence="1" id="KW-1133">Transmembrane helix</keyword>
<feature type="transmembrane region" description="Helical" evidence="1">
    <location>
        <begin position="130"/>
        <end position="154"/>
    </location>
</feature>